<organism evidence="2 3">
    <name type="scientific">Zoogloea dura</name>
    <dbReference type="NCBI Taxonomy" id="2728840"/>
    <lineage>
        <taxon>Bacteria</taxon>
        <taxon>Pseudomonadati</taxon>
        <taxon>Pseudomonadota</taxon>
        <taxon>Betaproteobacteria</taxon>
        <taxon>Rhodocyclales</taxon>
        <taxon>Zoogloeaceae</taxon>
        <taxon>Zoogloea</taxon>
    </lineage>
</organism>
<dbReference type="EMBL" id="JABBGA010000001">
    <property type="protein sequence ID" value="NML24437.1"/>
    <property type="molecule type" value="Genomic_DNA"/>
</dbReference>
<name>A0A848FWY0_9RHOO</name>
<evidence type="ECO:0000313" key="3">
    <source>
        <dbReference type="Proteomes" id="UP000580043"/>
    </source>
</evidence>
<evidence type="ECO:0000313" key="2">
    <source>
        <dbReference type="EMBL" id="NML24437.1"/>
    </source>
</evidence>
<dbReference type="Pfam" id="PF13467">
    <property type="entry name" value="RHH_4"/>
    <property type="match status" value="1"/>
</dbReference>
<keyword evidence="3" id="KW-1185">Reference proteome</keyword>
<reference evidence="2 3" key="1">
    <citation type="submission" date="2020-04" db="EMBL/GenBank/DDBJ databases">
        <title>Zoogloea sp. G-4-1-14 isolated from soil.</title>
        <authorList>
            <person name="Dahal R.H."/>
        </authorList>
    </citation>
    <scope>NUCLEOTIDE SEQUENCE [LARGE SCALE GENOMIC DNA]</scope>
    <source>
        <strain evidence="2 3">G-4-1-14</strain>
    </source>
</reference>
<dbReference type="AlphaFoldDB" id="A0A848FWY0"/>
<feature type="domain" description="Ribbon-helix-helix" evidence="1">
    <location>
        <begin position="16"/>
        <end position="84"/>
    </location>
</feature>
<comment type="caution">
    <text evidence="2">The sequence shown here is derived from an EMBL/GenBank/DDBJ whole genome shotgun (WGS) entry which is preliminary data.</text>
</comment>
<protein>
    <submittedName>
        <fullName evidence="2">Ribbon-helix-helix domain-containing protein</fullName>
    </submittedName>
</protein>
<dbReference type="RefSeq" id="WP_169144067.1">
    <property type="nucleotide sequence ID" value="NZ_JABBGA010000001.1"/>
</dbReference>
<dbReference type="InterPro" id="IPR027373">
    <property type="entry name" value="RHH_dom"/>
</dbReference>
<evidence type="ECO:0000259" key="1">
    <source>
        <dbReference type="Pfam" id="PF13467"/>
    </source>
</evidence>
<sequence length="119" mass="13201">MCQIFISADPALYATRSRSIRLHGVATSLRLENLFWQVLEEIGERDGLSVPQLVGRLYDELLASGRLDDATNFSSFLRVSCMRYQQLQLAGRIPADVRTPIRSLDPAWVLATGPAAAPQ</sequence>
<dbReference type="Proteomes" id="UP000580043">
    <property type="component" value="Unassembled WGS sequence"/>
</dbReference>
<dbReference type="Gene3D" id="1.10.3990.20">
    <property type="entry name" value="protein bp1543"/>
    <property type="match status" value="1"/>
</dbReference>
<proteinExistence type="predicted"/>
<gene>
    <name evidence="2" type="ORF">HHL15_01670</name>
</gene>
<accession>A0A848FWY0</accession>
<dbReference type="InterPro" id="IPR038268">
    <property type="entry name" value="RHH_sf"/>
</dbReference>